<dbReference type="Proteomes" id="UP001497497">
    <property type="component" value="Unassembled WGS sequence"/>
</dbReference>
<accession>A0AAV2IF45</accession>
<reference evidence="2 3" key="1">
    <citation type="submission" date="2024-04" db="EMBL/GenBank/DDBJ databases">
        <authorList>
            <consortium name="Genoscope - CEA"/>
            <person name="William W."/>
        </authorList>
    </citation>
    <scope>NUCLEOTIDE SEQUENCE [LARGE SCALE GENOMIC DNA]</scope>
</reference>
<dbReference type="EMBL" id="CAXITT010000720">
    <property type="protein sequence ID" value="CAL1545533.1"/>
    <property type="molecule type" value="Genomic_DNA"/>
</dbReference>
<feature type="transmembrane region" description="Helical" evidence="1">
    <location>
        <begin position="32"/>
        <end position="53"/>
    </location>
</feature>
<feature type="transmembrane region" description="Helical" evidence="1">
    <location>
        <begin position="174"/>
        <end position="194"/>
    </location>
</feature>
<feature type="transmembrane region" description="Helical" evidence="1">
    <location>
        <begin position="247"/>
        <end position="264"/>
    </location>
</feature>
<evidence type="ECO:0000313" key="3">
    <source>
        <dbReference type="Proteomes" id="UP001497497"/>
    </source>
</evidence>
<organism evidence="2 3">
    <name type="scientific">Lymnaea stagnalis</name>
    <name type="common">Great pond snail</name>
    <name type="synonym">Helix stagnalis</name>
    <dbReference type="NCBI Taxonomy" id="6523"/>
    <lineage>
        <taxon>Eukaryota</taxon>
        <taxon>Metazoa</taxon>
        <taxon>Spiralia</taxon>
        <taxon>Lophotrochozoa</taxon>
        <taxon>Mollusca</taxon>
        <taxon>Gastropoda</taxon>
        <taxon>Heterobranchia</taxon>
        <taxon>Euthyneura</taxon>
        <taxon>Panpulmonata</taxon>
        <taxon>Hygrophila</taxon>
        <taxon>Lymnaeoidea</taxon>
        <taxon>Lymnaeidae</taxon>
        <taxon>Lymnaea</taxon>
    </lineage>
</organism>
<gene>
    <name evidence="2" type="ORF">GSLYS_00019016001</name>
</gene>
<feature type="transmembrane region" description="Helical" evidence="1">
    <location>
        <begin position="115"/>
        <end position="137"/>
    </location>
</feature>
<keyword evidence="1" id="KW-0812">Transmembrane</keyword>
<dbReference type="AlphaFoldDB" id="A0AAV2IF45"/>
<dbReference type="PANTHER" id="PTHR16189">
    <property type="entry name" value="TRANSMEMBRANE PROTEIN 104-RELATED"/>
    <property type="match status" value="1"/>
</dbReference>
<comment type="caution">
    <text evidence="2">The sequence shown here is derived from an EMBL/GenBank/DDBJ whole genome shotgun (WGS) entry which is preliminary data.</text>
</comment>
<dbReference type="PANTHER" id="PTHR16189:SF6">
    <property type="entry name" value="AMINO ACID TRANSPORTER TRANSMEMBRANE DOMAIN-CONTAINING PROTEIN"/>
    <property type="match status" value="1"/>
</dbReference>
<proteinExistence type="predicted"/>
<name>A0AAV2IF45_LYMST</name>
<keyword evidence="1" id="KW-1133">Transmembrane helix</keyword>
<sequence length="312" mass="34670">MGTVALGGVCNTMPYTFEKVPFKKKPIFNYRLAVQLGLWTCVLLNILWCWAVLDIVPQTIEMACSSRTISGQLYLNSTSVTDVCRGELSLEGAASKGEISTIPLTKLLQLDHPNFTWVAVLIEVFIVVSISVSYLTIGTALHHTLSGIVVSFNMRKSASTMSRIKNKKKFPKEWLAKTGLSMAAFTIVFVVAMLDPEGFVDILEKLVSFTLNTEVGVFIFLMLIFARKEPFKHLEIPLPVSKCLYRLIYLLPLFFNFAVFYDIYSTIADIVNPRQYPSILINISLPGINTTGSDILSNVTGNLSTTTVAHHT</sequence>
<evidence type="ECO:0000256" key="1">
    <source>
        <dbReference type="SAM" id="Phobius"/>
    </source>
</evidence>
<protein>
    <submittedName>
        <fullName evidence="2">Uncharacterized protein</fullName>
    </submittedName>
</protein>
<feature type="transmembrane region" description="Helical" evidence="1">
    <location>
        <begin position="206"/>
        <end position="226"/>
    </location>
</feature>
<keyword evidence="3" id="KW-1185">Reference proteome</keyword>
<evidence type="ECO:0000313" key="2">
    <source>
        <dbReference type="EMBL" id="CAL1545533.1"/>
    </source>
</evidence>
<keyword evidence="1" id="KW-0472">Membrane</keyword>